<sequence>MYSYDDILSSLDDLPHLACILKEKSQMILPDSVFTHITKYFLNQPITIEGLAVQRNLYGRIRSSSLDQDEFNLLIQNIQHCLNSNSQDLIKPFLQYLHNMNRLLPNNFRDISYLCATLLLPYGNKNIIACILCAYLEMNARSDTRYDLIINNLYENDDEDEDNIWLDQLTKILIENDQQWLRKHYLERIYSKKLLQAIDTHDTENILNINVRAQEEQVQILIVDKINLTSISSFDDLHSKLSSYVIDTLPNQSITESSLYHLLSSSTTNYPYDLHVLFSCLLISILDPTNYSSSTLRLFRQLILLLNNYYIHQHDLFDDNRFRITIVFLVSKLLCEVHRRRSQSEHEWYRLHKDVPNDHPLPTFDFFADLLGLLATLCYNHLDCQQQVQQVSGTIEAILSMTQIDLNQPKSQACVIWLLKCLTEINEELRNYIKQIK</sequence>
<keyword evidence="3" id="KW-1185">Reference proteome</keyword>
<dbReference type="Proteomes" id="UP000663828">
    <property type="component" value="Unassembled WGS sequence"/>
</dbReference>
<dbReference type="AlphaFoldDB" id="A0A813WUU9"/>
<dbReference type="InterPro" id="IPR019156">
    <property type="entry name" value="Ataxin-10_domain"/>
</dbReference>
<reference evidence="2" key="1">
    <citation type="submission" date="2021-02" db="EMBL/GenBank/DDBJ databases">
        <authorList>
            <person name="Nowell W R."/>
        </authorList>
    </citation>
    <scope>NUCLEOTIDE SEQUENCE</scope>
</reference>
<evidence type="ECO:0000313" key="3">
    <source>
        <dbReference type="Proteomes" id="UP000663828"/>
    </source>
</evidence>
<gene>
    <name evidence="2" type="ORF">XAT740_LOCUS6124</name>
</gene>
<dbReference type="Pfam" id="PF09759">
    <property type="entry name" value="Atx10homo_assoc"/>
    <property type="match status" value="1"/>
</dbReference>
<evidence type="ECO:0000313" key="2">
    <source>
        <dbReference type="EMBL" id="CAF0863679.1"/>
    </source>
</evidence>
<dbReference type="EMBL" id="CAJNOR010000275">
    <property type="protein sequence ID" value="CAF0863679.1"/>
    <property type="molecule type" value="Genomic_DNA"/>
</dbReference>
<name>A0A813WUU9_ADIRI</name>
<feature type="domain" description="Ataxin-10" evidence="1">
    <location>
        <begin position="369"/>
        <end position="436"/>
    </location>
</feature>
<comment type="caution">
    <text evidence="2">The sequence shown here is derived from an EMBL/GenBank/DDBJ whole genome shotgun (WGS) entry which is preliminary data.</text>
</comment>
<proteinExistence type="predicted"/>
<protein>
    <recommendedName>
        <fullName evidence="1">Ataxin-10 domain-containing protein</fullName>
    </recommendedName>
</protein>
<evidence type="ECO:0000259" key="1">
    <source>
        <dbReference type="Pfam" id="PF09759"/>
    </source>
</evidence>
<organism evidence="2 3">
    <name type="scientific">Adineta ricciae</name>
    <name type="common">Rotifer</name>
    <dbReference type="NCBI Taxonomy" id="249248"/>
    <lineage>
        <taxon>Eukaryota</taxon>
        <taxon>Metazoa</taxon>
        <taxon>Spiralia</taxon>
        <taxon>Gnathifera</taxon>
        <taxon>Rotifera</taxon>
        <taxon>Eurotatoria</taxon>
        <taxon>Bdelloidea</taxon>
        <taxon>Adinetida</taxon>
        <taxon>Adinetidae</taxon>
        <taxon>Adineta</taxon>
    </lineage>
</organism>
<accession>A0A813WUU9</accession>